<dbReference type="STRING" id="262668.GCA_000931715_01564"/>
<comment type="caution">
    <text evidence="2">The sequence shown here is derived from an EMBL/GenBank/DDBJ whole genome shotgun (WGS) entry which is preliminary data.</text>
</comment>
<feature type="domain" description="ABM" evidence="1">
    <location>
        <begin position="2"/>
        <end position="91"/>
    </location>
</feature>
<accession>N9EA57</accession>
<organism evidence="2 3">
    <name type="scientific">Acinetobacter beijerinckii CIP 110307</name>
    <dbReference type="NCBI Taxonomy" id="1217648"/>
    <lineage>
        <taxon>Bacteria</taxon>
        <taxon>Pseudomonadati</taxon>
        <taxon>Pseudomonadota</taxon>
        <taxon>Gammaproteobacteria</taxon>
        <taxon>Moraxellales</taxon>
        <taxon>Moraxellaceae</taxon>
        <taxon>Acinetobacter</taxon>
    </lineage>
</organism>
<dbReference type="Proteomes" id="UP000017670">
    <property type="component" value="Unassembled WGS sequence"/>
</dbReference>
<evidence type="ECO:0000313" key="3">
    <source>
        <dbReference type="Proteomes" id="UP000017670"/>
    </source>
</evidence>
<evidence type="ECO:0000259" key="1">
    <source>
        <dbReference type="PROSITE" id="PS51725"/>
    </source>
</evidence>
<dbReference type="AlphaFoldDB" id="N9EA57"/>
<dbReference type="RefSeq" id="WP_005060035.1">
    <property type="nucleotide sequence ID" value="NZ_KB849765.1"/>
</dbReference>
<evidence type="ECO:0000313" key="2">
    <source>
        <dbReference type="EMBL" id="ENW07097.1"/>
    </source>
</evidence>
<dbReference type="SUPFAM" id="SSF54909">
    <property type="entry name" value="Dimeric alpha+beta barrel"/>
    <property type="match status" value="1"/>
</dbReference>
<dbReference type="Pfam" id="PF03992">
    <property type="entry name" value="ABM"/>
    <property type="match status" value="1"/>
</dbReference>
<reference evidence="2 3" key="1">
    <citation type="submission" date="2013-02" db="EMBL/GenBank/DDBJ databases">
        <title>The Genome Sequence of Acinetobacter beijerinckii CIP 110307.</title>
        <authorList>
            <consortium name="The Broad Institute Genome Sequencing Platform"/>
            <consortium name="The Broad Institute Genome Sequencing Center for Infectious Disease"/>
            <person name="Cerqueira G."/>
            <person name="Feldgarden M."/>
            <person name="Courvalin P."/>
            <person name="Perichon B."/>
            <person name="Grillot-Courvalin C."/>
            <person name="Clermont D."/>
            <person name="Rocha E."/>
            <person name="Yoon E.-J."/>
            <person name="Nemec A."/>
            <person name="Walker B."/>
            <person name="Young S.K."/>
            <person name="Zeng Q."/>
            <person name="Gargeya S."/>
            <person name="Fitzgerald M."/>
            <person name="Haas B."/>
            <person name="Abouelleil A."/>
            <person name="Alvarado L."/>
            <person name="Arachchi H.M."/>
            <person name="Berlin A.M."/>
            <person name="Chapman S.B."/>
            <person name="Dewar J."/>
            <person name="Goldberg J."/>
            <person name="Griggs A."/>
            <person name="Gujja S."/>
            <person name="Hansen M."/>
            <person name="Howarth C."/>
            <person name="Imamovic A."/>
            <person name="Larimer J."/>
            <person name="McCowan C."/>
            <person name="Murphy C."/>
            <person name="Neiman D."/>
            <person name="Pearson M."/>
            <person name="Priest M."/>
            <person name="Roberts A."/>
            <person name="Saif S."/>
            <person name="Shea T."/>
            <person name="Sisk P."/>
            <person name="Sykes S."/>
            <person name="Wortman J."/>
            <person name="Nusbaum C."/>
            <person name="Birren B."/>
        </authorList>
    </citation>
    <scope>NUCLEOTIDE SEQUENCE [LARGE SCALE GENOMIC DNA]</scope>
    <source>
        <strain evidence="2 3">CIP 110307</strain>
    </source>
</reference>
<sequence length="108" mass="12959">MIIEHVHLNIKPNRNHAFEEAFQKAKSIIYPMAGLNAVQLIKNVQDDHRYILMIFWDCIEDHTEGFRKSEAYQEWKALLHPFYDPMPKVEYYQTQILLKKKEPSIKKD</sequence>
<dbReference type="GeneID" id="29857257"/>
<keyword evidence="3" id="KW-1185">Reference proteome</keyword>
<dbReference type="InterPro" id="IPR007138">
    <property type="entry name" value="ABM_dom"/>
</dbReference>
<gene>
    <name evidence="2" type="ORF">F933_01563</name>
</gene>
<dbReference type="InterPro" id="IPR011008">
    <property type="entry name" value="Dimeric_a/b-barrel"/>
</dbReference>
<protein>
    <recommendedName>
        <fullName evidence="1">ABM domain-containing protein</fullName>
    </recommendedName>
</protein>
<dbReference type="PATRIC" id="fig|1217648.3.peg.1532"/>
<dbReference type="Gene3D" id="3.30.70.100">
    <property type="match status" value="1"/>
</dbReference>
<dbReference type="HOGENOM" id="CLU_156590_2_0_6"/>
<dbReference type="eggNOG" id="COG2329">
    <property type="taxonomic scope" value="Bacteria"/>
</dbReference>
<proteinExistence type="predicted"/>
<dbReference type="EMBL" id="APQL01000005">
    <property type="protein sequence ID" value="ENW07097.1"/>
    <property type="molecule type" value="Genomic_DNA"/>
</dbReference>
<dbReference type="PROSITE" id="PS51725">
    <property type="entry name" value="ABM"/>
    <property type="match status" value="1"/>
</dbReference>
<name>N9EA57_9GAMM</name>